<evidence type="ECO:0000256" key="2">
    <source>
        <dbReference type="SAM" id="Phobius"/>
    </source>
</evidence>
<dbReference type="EMBL" id="JACHGJ010000002">
    <property type="protein sequence ID" value="MBB6479663.1"/>
    <property type="molecule type" value="Genomic_DNA"/>
</dbReference>
<keyword evidence="5" id="KW-1185">Reference proteome</keyword>
<keyword evidence="2" id="KW-0472">Membrane</keyword>
<feature type="domain" description="DUF4340" evidence="3">
    <location>
        <begin position="113"/>
        <end position="300"/>
    </location>
</feature>
<keyword evidence="2" id="KW-1133">Transmembrane helix</keyword>
<dbReference type="Pfam" id="PF14238">
    <property type="entry name" value="DUF4340"/>
    <property type="match status" value="1"/>
</dbReference>
<evidence type="ECO:0000313" key="5">
    <source>
        <dbReference type="Proteomes" id="UP000587760"/>
    </source>
</evidence>
<dbReference type="Proteomes" id="UP000587760">
    <property type="component" value="Unassembled WGS sequence"/>
</dbReference>
<feature type="transmembrane region" description="Helical" evidence="2">
    <location>
        <begin position="6"/>
        <end position="25"/>
    </location>
</feature>
<reference evidence="4 5" key="1">
    <citation type="submission" date="2020-08" db="EMBL/GenBank/DDBJ databases">
        <title>Genomic Encyclopedia of Type Strains, Phase IV (KMG-IV): sequencing the most valuable type-strain genomes for metagenomic binning, comparative biology and taxonomic classification.</title>
        <authorList>
            <person name="Goeker M."/>
        </authorList>
    </citation>
    <scope>NUCLEOTIDE SEQUENCE [LARGE SCALE GENOMIC DNA]</scope>
    <source>
        <strain evidence="4 5">DSM 2461</strain>
    </source>
</reference>
<organism evidence="4 5">
    <name type="scientific">Spirochaeta isovalerica</name>
    <dbReference type="NCBI Taxonomy" id="150"/>
    <lineage>
        <taxon>Bacteria</taxon>
        <taxon>Pseudomonadati</taxon>
        <taxon>Spirochaetota</taxon>
        <taxon>Spirochaetia</taxon>
        <taxon>Spirochaetales</taxon>
        <taxon>Spirochaetaceae</taxon>
        <taxon>Spirochaeta</taxon>
    </lineage>
</organism>
<sequence length="497" mass="55044">MNKRSIYLIALFFIASVAAVFYVTVRDKNIPETVREQPVAEKPADAPEKVAPEAPAETPAEKPADIPQEKAPAETITDKGPKTLFNIPSETLNSFTLVDKGRTFSFLKENGIWTAAKGSLSRFDPEKILPVIKELSRIDSLKTVSDSLETGDEKGIDPGSRSITISDGKQIQTIYPGSYSTEEEGYFLSVDGSEEIYLVKRSLGSSLKIEADDLRDRKLPMPDLRNISTLTIEGPSHLSLIPYKRFDQFAPDDFDHMLDAPYSRLIPVDEDSFTLFLNSLGRPLMISGFIDQGRPSDYGINTEKADFSLTDRTGEALILHLGKPAGEKRVYAKLGTEDQLFTLNTGDLDFMDISPFSLADRQVRPIDLEKIDTINIITPELALMVGIDKSGGAKAYTLNGMEISERDFLEIYQTVRSLHLTGEIEAPVSKAAADLTISWKLKDGGSLWAETTFHPYDAKNYAVTQYGDYPPLFLIDRDQVAAMVDKVTAAADRIYGF</sequence>
<name>A0A841R749_9SPIO</name>
<dbReference type="AlphaFoldDB" id="A0A841R749"/>
<dbReference type="RefSeq" id="WP_184745090.1">
    <property type="nucleotide sequence ID" value="NZ_JACHGJ010000002.1"/>
</dbReference>
<feature type="region of interest" description="Disordered" evidence="1">
    <location>
        <begin position="34"/>
        <end position="82"/>
    </location>
</feature>
<feature type="compositionally biased region" description="Basic and acidic residues" evidence="1">
    <location>
        <begin position="59"/>
        <end position="81"/>
    </location>
</feature>
<accession>A0A841R749</accession>
<feature type="compositionally biased region" description="Basic and acidic residues" evidence="1">
    <location>
        <begin position="34"/>
        <end position="51"/>
    </location>
</feature>
<dbReference type="InterPro" id="IPR025641">
    <property type="entry name" value="DUF4340"/>
</dbReference>
<evidence type="ECO:0000256" key="1">
    <source>
        <dbReference type="SAM" id="MobiDB-lite"/>
    </source>
</evidence>
<evidence type="ECO:0000313" key="4">
    <source>
        <dbReference type="EMBL" id="MBB6479663.1"/>
    </source>
</evidence>
<keyword evidence="2" id="KW-0812">Transmembrane</keyword>
<gene>
    <name evidence="4" type="ORF">HNR50_001321</name>
</gene>
<evidence type="ECO:0000259" key="3">
    <source>
        <dbReference type="Pfam" id="PF14238"/>
    </source>
</evidence>
<comment type="caution">
    <text evidence="4">The sequence shown here is derived from an EMBL/GenBank/DDBJ whole genome shotgun (WGS) entry which is preliminary data.</text>
</comment>
<proteinExistence type="predicted"/>
<protein>
    <recommendedName>
        <fullName evidence="3">DUF4340 domain-containing protein</fullName>
    </recommendedName>
</protein>